<proteinExistence type="predicted"/>
<dbReference type="Pfam" id="PF08279">
    <property type="entry name" value="HTH_11"/>
    <property type="match status" value="1"/>
</dbReference>
<sequence length="268" mass="30744">MDKYDTLCHICLVMRNSTLSRIDRLEAITARLKTDEPTTIGEIAKEMGVSTRTLNRDIEVLKTRGLPIETDAGRGGGIRLDRRWGVGRIKLNYTEAVDLMISLAIAEQMNSPLFMAHLSSVRHKVMASFSPSMKHKVNGIKSRIIIGKSASENVLAHFSAPEKSSVELLHQAFLMQQHIEIKYSDEKGNQTVRVIEPHYLFLSYPVWYVLAWDHLRNDMRIFRCDRIAAIEAREDGFTLIPIAQFEEKIRRQERNKKPADGLRETHFK</sequence>
<protein>
    <submittedName>
        <fullName evidence="4">Putative transcriptional regulator</fullName>
    </submittedName>
</protein>
<dbReference type="InterPro" id="IPR001034">
    <property type="entry name" value="DeoR_HTH"/>
</dbReference>
<dbReference type="InterPro" id="IPR036388">
    <property type="entry name" value="WH-like_DNA-bd_sf"/>
</dbReference>
<keyword evidence="1" id="KW-0805">Transcription regulation</keyword>
<dbReference type="AlphaFoldDB" id="V4HSN8"/>
<reference evidence="4 5" key="1">
    <citation type="submission" date="2013-07" db="EMBL/GenBank/DDBJ databases">
        <title>Draft genome sequence of Pseudoalteromonas luteoviolacea 2ta16.</title>
        <authorList>
            <person name="Allen E.E."/>
            <person name="Azam F."/>
            <person name="Podell S."/>
        </authorList>
    </citation>
    <scope>NUCLEOTIDE SEQUENCE [LARGE SCALE GENOMIC DNA]</scope>
    <source>
        <strain evidence="4 5">2ta16</strain>
    </source>
</reference>
<evidence type="ECO:0000259" key="3">
    <source>
        <dbReference type="PROSITE" id="PS51000"/>
    </source>
</evidence>
<dbReference type="SUPFAM" id="SSF46785">
    <property type="entry name" value="Winged helix' DNA-binding domain"/>
    <property type="match status" value="1"/>
</dbReference>
<evidence type="ECO:0000256" key="1">
    <source>
        <dbReference type="ARBA" id="ARBA00023015"/>
    </source>
</evidence>
<dbReference type="GO" id="GO:0003700">
    <property type="term" value="F:DNA-binding transcription factor activity"/>
    <property type="evidence" value="ECO:0007669"/>
    <property type="project" value="InterPro"/>
</dbReference>
<dbReference type="Gene3D" id="1.10.10.10">
    <property type="entry name" value="Winged helix-like DNA-binding domain superfamily/Winged helix DNA-binding domain"/>
    <property type="match status" value="1"/>
</dbReference>
<dbReference type="Proteomes" id="UP000017820">
    <property type="component" value="Unassembled WGS sequence"/>
</dbReference>
<dbReference type="PANTHER" id="PTHR34580:SF1">
    <property type="entry name" value="PROTEIN PAFC"/>
    <property type="match status" value="1"/>
</dbReference>
<gene>
    <name evidence="4" type="ORF">PL2TA16_01335</name>
</gene>
<feature type="domain" description="HTH deoR-type" evidence="3">
    <location>
        <begin position="21"/>
        <end position="76"/>
    </location>
</feature>
<dbReference type="PATRIC" id="fig|1353533.3.peg.4751"/>
<dbReference type="Pfam" id="PF13280">
    <property type="entry name" value="WYL"/>
    <property type="match status" value="1"/>
</dbReference>
<dbReference type="PROSITE" id="PS51000">
    <property type="entry name" value="HTH_DEOR_2"/>
    <property type="match status" value="1"/>
</dbReference>
<evidence type="ECO:0000313" key="4">
    <source>
        <dbReference type="EMBL" id="ESP90944.1"/>
    </source>
</evidence>
<dbReference type="EMBL" id="AUSV01000133">
    <property type="protein sequence ID" value="ESP90944.1"/>
    <property type="molecule type" value="Genomic_DNA"/>
</dbReference>
<dbReference type="InterPro" id="IPR026881">
    <property type="entry name" value="WYL_dom"/>
</dbReference>
<evidence type="ECO:0000256" key="2">
    <source>
        <dbReference type="ARBA" id="ARBA00023163"/>
    </source>
</evidence>
<dbReference type="InterPro" id="IPR013196">
    <property type="entry name" value="HTH_11"/>
</dbReference>
<dbReference type="PANTHER" id="PTHR34580">
    <property type="match status" value="1"/>
</dbReference>
<dbReference type="InterPro" id="IPR036390">
    <property type="entry name" value="WH_DNA-bd_sf"/>
</dbReference>
<evidence type="ECO:0000313" key="5">
    <source>
        <dbReference type="Proteomes" id="UP000017820"/>
    </source>
</evidence>
<dbReference type="RefSeq" id="WP_023401590.1">
    <property type="nucleotide sequence ID" value="NZ_AUSV01000133.1"/>
</dbReference>
<dbReference type="InterPro" id="IPR051534">
    <property type="entry name" value="CBASS_pafABC_assoc_protein"/>
</dbReference>
<keyword evidence="2" id="KW-0804">Transcription</keyword>
<accession>V4HSN8</accession>
<dbReference type="PROSITE" id="PS52050">
    <property type="entry name" value="WYL"/>
    <property type="match status" value="1"/>
</dbReference>
<organism evidence="4 5">
    <name type="scientific">Pseudoalteromonas luteoviolacea (strain 2ta16)</name>
    <dbReference type="NCBI Taxonomy" id="1353533"/>
    <lineage>
        <taxon>Bacteria</taxon>
        <taxon>Pseudomonadati</taxon>
        <taxon>Pseudomonadota</taxon>
        <taxon>Gammaproteobacteria</taxon>
        <taxon>Alteromonadales</taxon>
        <taxon>Pseudoalteromonadaceae</taxon>
        <taxon>Pseudoalteromonas</taxon>
    </lineage>
</organism>
<comment type="caution">
    <text evidence="4">The sequence shown here is derived from an EMBL/GenBank/DDBJ whole genome shotgun (WGS) entry which is preliminary data.</text>
</comment>
<name>V4HSN8_PSEL2</name>